<accession>A0A172Y0A3</accession>
<dbReference type="InterPro" id="IPR001910">
    <property type="entry name" value="Inosine/uridine_hydrolase_dom"/>
</dbReference>
<dbReference type="GO" id="GO:0016799">
    <property type="term" value="F:hydrolase activity, hydrolyzing N-glycosyl compounds"/>
    <property type="evidence" value="ECO:0007669"/>
    <property type="project" value="InterPro"/>
</dbReference>
<evidence type="ECO:0000313" key="3">
    <source>
        <dbReference type="EMBL" id="ANF52542.1"/>
    </source>
</evidence>
<dbReference type="RefSeq" id="WP_066758441.1">
    <property type="nucleotide sequence ID" value="NZ_CP015199.1"/>
</dbReference>
<dbReference type="SUPFAM" id="SSF53590">
    <property type="entry name" value="Nucleoside hydrolase"/>
    <property type="match status" value="1"/>
</dbReference>
<sequence>MKSVFFNIVSLFAAVSVSAQNTAVISEMDQFVKPRYRVIVDNDFGGDPDGLFQLVHQILSPSTEIRGIIGSHLKPGDPFDSSSVTAENAVKEVNETLTIMNLKDKFKIYQGSNDQLKNLKTPQISAGAKAIVAEAMRTDVKTPLFVVCGAGLTEIASAYLLEPKIAEKVIVVWIGGPEYQDLATPPPNFTPLEYNLGIDIKAGQVVFNQSDLKVWQIPRNAYRQALMSYAELMTRVKPEGKTGAHLSKKIEDLMERTQKFNLQIGETYIMGDSPLILLTALQSSFEADPSSSQYVLKNAPKINDNGTYDYNPNGRNIRIYNNLDIRLMFEDFYAKLKLFNSNK</sequence>
<dbReference type="EMBL" id="CP015199">
    <property type="protein sequence ID" value="ANF52542.1"/>
    <property type="molecule type" value="Genomic_DNA"/>
</dbReference>
<dbReference type="AlphaFoldDB" id="A0A172Y0A3"/>
<dbReference type="InterPro" id="IPR036452">
    <property type="entry name" value="Ribo_hydro-like"/>
</dbReference>
<feature type="domain" description="Inosine/uridine-preferring nucleoside hydrolase" evidence="2">
    <location>
        <begin position="38"/>
        <end position="272"/>
    </location>
</feature>
<evidence type="ECO:0000256" key="1">
    <source>
        <dbReference type="SAM" id="SignalP"/>
    </source>
</evidence>
<dbReference type="KEGG" id="chh:A0O34_19370"/>
<dbReference type="STRING" id="1685010.A0O34_19370"/>
<feature type="chain" id="PRO_5008004073" evidence="1">
    <location>
        <begin position="20"/>
        <end position="343"/>
    </location>
</feature>
<evidence type="ECO:0000259" key="2">
    <source>
        <dbReference type="Pfam" id="PF01156"/>
    </source>
</evidence>
<evidence type="ECO:0000313" key="4">
    <source>
        <dbReference type="Proteomes" id="UP000077824"/>
    </source>
</evidence>
<feature type="signal peptide" evidence="1">
    <location>
        <begin position="1"/>
        <end position="19"/>
    </location>
</feature>
<dbReference type="OrthoDB" id="253051at2"/>
<reference evidence="3 4" key="1">
    <citation type="submission" date="2016-04" db="EMBL/GenBank/DDBJ databases">
        <title>Complete Genome Sequence of Chryseobacterium sp. IHBB 10212.</title>
        <authorList>
            <person name="Pal M."/>
            <person name="Swarnkar M.K."/>
            <person name="Kaushal K."/>
            <person name="Chhibber S."/>
            <person name="Singh A.K."/>
            <person name="Gulati A."/>
        </authorList>
    </citation>
    <scope>NUCLEOTIDE SEQUENCE [LARGE SCALE GENOMIC DNA]</scope>
    <source>
        <strain evidence="3 4">IHBB 10212</strain>
    </source>
</reference>
<gene>
    <name evidence="3" type="ORF">A0O34_19370</name>
</gene>
<dbReference type="Gene3D" id="3.90.245.10">
    <property type="entry name" value="Ribonucleoside hydrolase-like"/>
    <property type="match status" value="1"/>
</dbReference>
<dbReference type="Pfam" id="PF01156">
    <property type="entry name" value="IU_nuc_hydro"/>
    <property type="match status" value="1"/>
</dbReference>
<protein>
    <submittedName>
        <fullName evidence="3">Twin-arginine translocation pathway signal protein</fullName>
    </submittedName>
</protein>
<dbReference type="Proteomes" id="UP000077824">
    <property type="component" value="Chromosome"/>
</dbReference>
<proteinExistence type="predicted"/>
<organism evidence="3 4">
    <name type="scientific">Chryseobacterium glaciei</name>
    <dbReference type="NCBI Taxonomy" id="1685010"/>
    <lineage>
        <taxon>Bacteria</taxon>
        <taxon>Pseudomonadati</taxon>
        <taxon>Bacteroidota</taxon>
        <taxon>Flavobacteriia</taxon>
        <taxon>Flavobacteriales</taxon>
        <taxon>Weeksellaceae</taxon>
        <taxon>Chryseobacterium group</taxon>
        <taxon>Chryseobacterium</taxon>
    </lineage>
</organism>
<keyword evidence="1" id="KW-0732">Signal</keyword>
<name>A0A172Y0A3_9FLAO</name>
<keyword evidence="4" id="KW-1185">Reference proteome</keyword>